<evidence type="ECO:0000313" key="8">
    <source>
        <dbReference type="EMBL" id="KAK7342592.1"/>
    </source>
</evidence>
<dbReference type="InterPro" id="IPR014014">
    <property type="entry name" value="RNA_helicase_DEAD_Q_motif"/>
</dbReference>
<dbReference type="Proteomes" id="UP001374584">
    <property type="component" value="Unassembled WGS sequence"/>
</dbReference>
<proteinExistence type="predicted"/>
<feature type="domain" description="DEAD-box RNA helicase Q" evidence="7">
    <location>
        <begin position="118"/>
        <end position="146"/>
    </location>
</feature>
<evidence type="ECO:0000256" key="1">
    <source>
        <dbReference type="ARBA" id="ARBA00022741"/>
    </source>
</evidence>
<keyword evidence="3" id="KW-0347">Helicase</keyword>
<accession>A0AAN9LZH9</accession>
<evidence type="ECO:0000256" key="3">
    <source>
        <dbReference type="ARBA" id="ARBA00022806"/>
    </source>
</evidence>
<keyword evidence="9" id="KW-1185">Reference proteome</keyword>
<dbReference type="AlphaFoldDB" id="A0AAN9LZH9"/>
<organism evidence="8 9">
    <name type="scientific">Phaseolus coccineus</name>
    <name type="common">Scarlet runner bean</name>
    <name type="synonym">Phaseolus multiflorus</name>
    <dbReference type="NCBI Taxonomy" id="3886"/>
    <lineage>
        <taxon>Eukaryota</taxon>
        <taxon>Viridiplantae</taxon>
        <taxon>Streptophyta</taxon>
        <taxon>Embryophyta</taxon>
        <taxon>Tracheophyta</taxon>
        <taxon>Spermatophyta</taxon>
        <taxon>Magnoliopsida</taxon>
        <taxon>eudicotyledons</taxon>
        <taxon>Gunneridae</taxon>
        <taxon>Pentapetalae</taxon>
        <taxon>rosids</taxon>
        <taxon>fabids</taxon>
        <taxon>Fabales</taxon>
        <taxon>Fabaceae</taxon>
        <taxon>Papilionoideae</taxon>
        <taxon>50 kb inversion clade</taxon>
        <taxon>NPAAA clade</taxon>
        <taxon>indigoferoid/millettioid clade</taxon>
        <taxon>Phaseoleae</taxon>
        <taxon>Phaseolus</taxon>
    </lineage>
</organism>
<comment type="caution">
    <text evidence="8">The sequence shown here is derived from an EMBL/GenBank/DDBJ whole genome shotgun (WGS) entry which is preliminary data.</text>
</comment>
<keyword evidence="4" id="KW-0067">ATP-binding</keyword>
<protein>
    <recommendedName>
        <fullName evidence="7">DEAD-box RNA helicase Q domain-containing protein</fullName>
    </recommendedName>
</protein>
<dbReference type="GO" id="GO:0003724">
    <property type="term" value="F:RNA helicase activity"/>
    <property type="evidence" value="ECO:0007669"/>
    <property type="project" value="InterPro"/>
</dbReference>
<evidence type="ECO:0000313" key="9">
    <source>
        <dbReference type="Proteomes" id="UP001374584"/>
    </source>
</evidence>
<dbReference type="GO" id="GO:0016787">
    <property type="term" value="F:hydrolase activity"/>
    <property type="evidence" value="ECO:0007669"/>
    <property type="project" value="UniProtKB-KW"/>
</dbReference>
<evidence type="ECO:0000256" key="4">
    <source>
        <dbReference type="ARBA" id="ARBA00022840"/>
    </source>
</evidence>
<evidence type="ECO:0000256" key="2">
    <source>
        <dbReference type="ARBA" id="ARBA00022801"/>
    </source>
</evidence>
<gene>
    <name evidence="8" type="ORF">VNO80_25547</name>
</gene>
<evidence type="ECO:0000259" key="7">
    <source>
        <dbReference type="PROSITE" id="PS51195"/>
    </source>
</evidence>
<dbReference type="InterPro" id="IPR027417">
    <property type="entry name" value="P-loop_NTPase"/>
</dbReference>
<dbReference type="Gene3D" id="3.40.50.300">
    <property type="entry name" value="P-loop containing nucleotide triphosphate hydrolases"/>
    <property type="match status" value="1"/>
</dbReference>
<dbReference type="PANTHER" id="PTHR47960">
    <property type="entry name" value="DEAD-BOX ATP-DEPENDENT RNA HELICASE 50"/>
    <property type="match status" value="1"/>
</dbReference>
<keyword evidence="1" id="KW-0547">Nucleotide-binding</keyword>
<feature type="short sequence motif" description="Q motif" evidence="5">
    <location>
        <begin position="118"/>
        <end position="146"/>
    </location>
</feature>
<name>A0AAN9LZH9_PHACN</name>
<evidence type="ECO:0000256" key="6">
    <source>
        <dbReference type="SAM" id="MobiDB-lite"/>
    </source>
</evidence>
<reference evidence="8 9" key="1">
    <citation type="submission" date="2024-01" db="EMBL/GenBank/DDBJ databases">
        <title>The genomes of 5 underutilized Papilionoideae crops provide insights into root nodulation and disease resistanc.</title>
        <authorList>
            <person name="Jiang F."/>
        </authorList>
    </citation>
    <scope>NUCLEOTIDE SEQUENCE [LARGE SCALE GENOMIC DNA]</scope>
    <source>
        <strain evidence="8">JINMINGXINNONG_FW02</strain>
        <tissue evidence="8">Leaves</tissue>
    </source>
</reference>
<dbReference type="GO" id="GO:0005524">
    <property type="term" value="F:ATP binding"/>
    <property type="evidence" value="ECO:0007669"/>
    <property type="project" value="UniProtKB-KW"/>
</dbReference>
<sequence>MLLKAPNLHILHPWRELQEEPSSPSPSLPLLLILPSRASSPSASHFANPSPSPPPPPPLLRLCCAGNCRREAFFTPREAPGATPQDAVRVAPEPMKKARAAAVAEAEKEKAKKEKVVASFEELGVSEEVMEAVREMGIEVPTEIQGIGIPAVLEEKSVALGSHTGSDKTLAYWLPLVQVLFCIRFENGKFSIWFVS</sequence>
<feature type="region of interest" description="Disordered" evidence="6">
    <location>
        <begin position="39"/>
        <end position="58"/>
    </location>
</feature>
<evidence type="ECO:0000256" key="5">
    <source>
        <dbReference type="PROSITE-ProRule" id="PRU00552"/>
    </source>
</evidence>
<keyword evidence="2" id="KW-0378">Hydrolase</keyword>
<dbReference type="EMBL" id="JAYMYR010000009">
    <property type="protein sequence ID" value="KAK7342592.1"/>
    <property type="molecule type" value="Genomic_DNA"/>
</dbReference>
<feature type="compositionally biased region" description="Low complexity" evidence="6">
    <location>
        <begin position="39"/>
        <end position="49"/>
    </location>
</feature>
<dbReference type="PROSITE" id="PS51195">
    <property type="entry name" value="Q_MOTIF"/>
    <property type="match status" value="1"/>
</dbReference>
<dbReference type="SUPFAM" id="SSF52540">
    <property type="entry name" value="P-loop containing nucleoside triphosphate hydrolases"/>
    <property type="match status" value="1"/>
</dbReference>